<keyword evidence="3" id="KW-1185">Reference proteome</keyword>
<reference evidence="3" key="1">
    <citation type="journal article" date="2019" name="Int. J. Syst. Evol. Microbiol.">
        <title>The Global Catalogue of Microorganisms (GCM) 10K type strain sequencing project: providing services to taxonomists for standard genome sequencing and annotation.</title>
        <authorList>
            <consortium name="The Broad Institute Genomics Platform"/>
            <consortium name="The Broad Institute Genome Sequencing Center for Infectious Disease"/>
            <person name="Wu L."/>
            <person name="Ma J."/>
        </authorList>
    </citation>
    <scope>NUCLEOTIDE SEQUENCE [LARGE SCALE GENOMIC DNA]</scope>
    <source>
        <strain evidence="3">JCM 16929</strain>
    </source>
</reference>
<gene>
    <name evidence="2" type="ORF">GCM10022236_25440</name>
</gene>
<dbReference type="RefSeq" id="WP_344805027.1">
    <property type="nucleotide sequence ID" value="NZ_BAABAB010000017.1"/>
</dbReference>
<sequence length="62" mass="6254">MTTAAQEPQDADPTQLEDAGAAIDEAKAAAGRVAKDDSIDTGGDLPTEDENVPAVPESPSSD</sequence>
<evidence type="ECO:0000313" key="2">
    <source>
        <dbReference type="EMBL" id="GAA3622007.1"/>
    </source>
</evidence>
<evidence type="ECO:0008006" key="4">
    <source>
        <dbReference type="Google" id="ProtNLM"/>
    </source>
</evidence>
<feature type="region of interest" description="Disordered" evidence="1">
    <location>
        <begin position="1"/>
        <end position="62"/>
    </location>
</feature>
<protein>
    <recommendedName>
        <fullName evidence="4">MT0933-like antitoxin protein</fullName>
    </recommendedName>
</protein>
<dbReference type="EMBL" id="BAABAB010000017">
    <property type="protein sequence ID" value="GAA3622007.1"/>
    <property type="molecule type" value="Genomic_DNA"/>
</dbReference>
<accession>A0ABP6ZY70</accession>
<evidence type="ECO:0000313" key="3">
    <source>
        <dbReference type="Proteomes" id="UP001501490"/>
    </source>
</evidence>
<comment type="caution">
    <text evidence="2">The sequence shown here is derived from an EMBL/GenBank/DDBJ whole genome shotgun (WGS) entry which is preliminary data.</text>
</comment>
<feature type="compositionally biased region" description="Low complexity" evidence="1">
    <location>
        <begin position="17"/>
        <end position="31"/>
    </location>
</feature>
<evidence type="ECO:0000256" key="1">
    <source>
        <dbReference type="SAM" id="MobiDB-lite"/>
    </source>
</evidence>
<name>A0ABP6ZY70_9ACTN</name>
<proteinExistence type="predicted"/>
<organism evidence="2 3">
    <name type="scientific">Microlunatus ginsengisoli</name>
    <dbReference type="NCBI Taxonomy" id="363863"/>
    <lineage>
        <taxon>Bacteria</taxon>
        <taxon>Bacillati</taxon>
        <taxon>Actinomycetota</taxon>
        <taxon>Actinomycetes</taxon>
        <taxon>Propionibacteriales</taxon>
        <taxon>Propionibacteriaceae</taxon>
        <taxon>Microlunatus</taxon>
    </lineage>
</organism>
<dbReference type="Proteomes" id="UP001501490">
    <property type="component" value="Unassembled WGS sequence"/>
</dbReference>